<keyword evidence="4" id="KW-1185">Reference proteome</keyword>
<protein>
    <submittedName>
        <fullName evidence="3">ImmA/IrrE family metallo-endopeptidase</fullName>
    </submittedName>
</protein>
<evidence type="ECO:0000313" key="3">
    <source>
        <dbReference type="EMBL" id="MFC1572411.1"/>
    </source>
</evidence>
<dbReference type="InterPro" id="IPR010982">
    <property type="entry name" value="Lambda_DNA-bd_dom_sf"/>
</dbReference>
<name>A0ABV6YJ91_UNCEI</name>
<dbReference type="SUPFAM" id="SSF47413">
    <property type="entry name" value="lambda repressor-like DNA-binding domains"/>
    <property type="match status" value="1"/>
</dbReference>
<proteinExistence type="inferred from homology"/>
<dbReference type="InterPro" id="IPR010359">
    <property type="entry name" value="IrrE_HExxH"/>
</dbReference>
<comment type="caution">
    <text evidence="3">The sequence shown here is derived from an EMBL/GenBank/DDBJ whole genome shotgun (WGS) entry which is preliminary data.</text>
</comment>
<accession>A0ABV6YJ91</accession>
<organism evidence="3 4">
    <name type="scientific">Eiseniibacteriota bacterium</name>
    <dbReference type="NCBI Taxonomy" id="2212470"/>
    <lineage>
        <taxon>Bacteria</taxon>
        <taxon>Candidatus Eiseniibacteriota</taxon>
    </lineage>
</organism>
<reference evidence="3 4" key="1">
    <citation type="submission" date="2024-09" db="EMBL/GenBank/DDBJ databases">
        <authorList>
            <person name="D'Angelo T."/>
        </authorList>
    </citation>
    <scope>NUCLEOTIDE SEQUENCE [LARGE SCALE GENOMIC DNA]</scope>
    <source>
        <strain evidence="3">SAG AM-320-E07</strain>
    </source>
</reference>
<evidence type="ECO:0000259" key="2">
    <source>
        <dbReference type="Pfam" id="PF06114"/>
    </source>
</evidence>
<evidence type="ECO:0000256" key="1">
    <source>
        <dbReference type="ARBA" id="ARBA00007227"/>
    </source>
</evidence>
<evidence type="ECO:0000313" key="4">
    <source>
        <dbReference type="Proteomes" id="UP001593833"/>
    </source>
</evidence>
<dbReference type="Proteomes" id="UP001593833">
    <property type="component" value="Unassembled WGS sequence"/>
</dbReference>
<dbReference type="CDD" id="cd00093">
    <property type="entry name" value="HTH_XRE"/>
    <property type="match status" value="1"/>
</dbReference>
<dbReference type="Gene3D" id="1.10.10.2910">
    <property type="match status" value="1"/>
</dbReference>
<gene>
    <name evidence="3" type="ORF">ACFL6M_02320</name>
</gene>
<dbReference type="PANTHER" id="PTHR43236">
    <property type="entry name" value="ANTITOXIN HIGA1"/>
    <property type="match status" value="1"/>
</dbReference>
<dbReference type="InterPro" id="IPR052345">
    <property type="entry name" value="Rad_response_metalloprotease"/>
</dbReference>
<dbReference type="EMBL" id="JBHPKH010000015">
    <property type="protein sequence ID" value="MFC1572411.1"/>
    <property type="molecule type" value="Genomic_DNA"/>
</dbReference>
<dbReference type="InterPro" id="IPR001387">
    <property type="entry name" value="Cro/C1-type_HTH"/>
</dbReference>
<comment type="similarity">
    <text evidence="1">Belongs to the short-chain fatty acyl-CoA assimilation regulator (ScfR) family.</text>
</comment>
<dbReference type="Pfam" id="PF06114">
    <property type="entry name" value="Peptidase_M78"/>
    <property type="match status" value="1"/>
</dbReference>
<dbReference type="PANTHER" id="PTHR43236:SF2">
    <property type="entry name" value="BLL0069 PROTEIN"/>
    <property type="match status" value="1"/>
</dbReference>
<sequence>MSRVGVKPDLLRWARERAGFSIDALARRFPKLEAWERGEVHPTLRQLERFAKVTFAPVGFLFLDEPPVEHVPIPDFRTVANMYVDHPSPNLLDTVYLCQQRQNWYLDFVRSMGDASLEFVDSAHLSDDAVATAATIRKSLGFDVEERRSLPTWTEALRRFIGQADALGVLVMVSGVVGSNNRRHLEPEEFRGFALADPLAPLVFINGADTKAAQMFTLAHELAHVWLGQSGISDAQALTVPDQETERWCNRVAAELLVPLDLLRAEDDSGAELRGELDRLARHFKVSTLVVLRRLHDAGRLTQDELWAAYREELGRLRALPKGSGGDFYLTLGARVSKRFARALMVSTLEGRTAFTESFRLLGVKKMATFRKLGRSLGVGF</sequence>
<feature type="domain" description="IrrE N-terminal-like" evidence="2">
    <location>
        <begin position="165"/>
        <end position="296"/>
    </location>
</feature>